<comment type="cofactor">
    <cofactor evidence="1">
        <name>biotin</name>
        <dbReference type="ChEBI" id="CHEBI:57586"/>
    </cofactor>
</comment>
<keyword evidence="12" id="KW-1185">Reference proteome</keyword>
<dbReference type="InterPro" id="IPR011761">
    <property type="entry name" value="ATP-grasp"/>
</dbReference>
<dbReference type="SUPFAM" id="SSF52440">
    <property type="entry name" value="PreATP-grasp domain"/>
    <property type="match status" value="1"/>
</dbReference>
<dbReference type="Pfam" id="PF00364">
    <property type="entry name" value="Biotin_lipoyl"/>
    <property type="match status" value="1"/>
</dbReference>
<evidence type="ECO:0000259" key="10">
    <source>
        <dbReference type="PROSITE" id="PS50979"/>
    </source>
</evidence>
<evidence type="ECO:0000259" key="8">
    <source>
        <dbReference type="PROSITE" id="PS50968"/>
    </source>
</evidence>
<evidence type="ECO:0000256" key="4">
    <source>
        <dbReference type="ARBA" id="ARBA00022840"/>
    </source>
</evidence>
<dbReference type="AlphaFoldDB" id="A0A0J6T363"/>
<dbReference type="InterPro" id="IPR000089">
    <property type="entry name" value="Biotin_lipoyl"/>
</dbReference>
<dbReference type="Gene3D" id="3.30.470.20">
    <property type="entry name" value="ATP-grasp fold, B domain"/>
    <property type="match status" value="1"/>
</dbReference>
<keyword evidence="5" id="KW-0809">Transit peptide</keyword>
<dbReference type="PANTHER" id="PTHR18866:SF33">
    <property type="entry name" value="METHYLCROTONOYL-COA CARBOXYLASE SUBUNIT ALPHA, MITOCHONDRIAL-RELATED"/>
    <property type="match status" value="1"/>
</dbReference>
<dbReference type="PROSITE" id="PS50979">
    <property type="entry name" value="BC"/>
    <property type="match status" value="1"/>
</dbReference>
<feature type="domain" description="Biotin carboxylation" evidence="10">
    <location>
        <begin position="2"/>
        <end position="447"/>
    </location>
</feature>
<feature type="domain" description="ATP-grasp" evidence="9">
    <location>
        <begin position="121"/>
        <end position="318"/>
    </location>
</feature>
<dbReference type="InterPro" id="IPR011764">
    <property type="entry name" value="Biotin_carboxylation_dom"/>
</dbReference>
<dbReference type="SMART" id="SM00878">
    <property type="entry name" value="Biotin_carb_C"/>
    <property type="match status" value="1"/>
</dbReference>
<organism evidence="11 12">
    <name type="scientific">Methylobacterium variabile</name>
    <dbReference type="NCBI Taxonomy" id="298794"/>
    <lineage>
        <taxon>Bacteria</taxon>
        <taxon>Pseudomonadati</taxon>
        <taxon>Pseudomonadota</taxon>
        <taxon>Alphaproteobacteria</taxon>
        <taxon>Hyphomicrobiales</taxon>
        <taxon>Methylobacteriaceae</taxon>
        <taxon>Methylobacterium</taxon>
    </lineage>
</organism>
<dbReference type="PANTHER" id="PTHR18866">
    <property type="entry name" value="CARBOXYLASE:PYRUVATE/ACETYL-COA/PROPIONYL-COA CARBOXYLASE"/>
    <property type="match status" value="1"/>
</dbReference>
<dbReference type="PROSITE" id="PS50968">
    <property type="entry name" value="BIOTINYL_LIPOYL"/>
    <property type="match status" value="1"/>
</dbReference>
<dbReference type="InterPro" id="IPR001882">
    <property type="entry name" value="Biotin_BS"/>
</dbReference>
<dbReference type="InterPro" id="IPR050856">
    <property type="entry name" value="Biotin_carboxylase_complex"/>
</dbReference>
<dbReference type="FunFam" id="2.40.50.100:FF:000003">
    <property type="entry name" value="Acetyl-CoA carboxylase biotin carboxyl carrier protein"/>
    <property type="match status" value="1"/>
</dbReference>
<dbReference type="SUPFAM" id="SSF51230">
    <property type="entry name" value="Single hybrid motif"/>
    <property type="match status" value="1"/>
</dbReference>
<dbReference type="Proteomes" id="UP000035955">
    <property type="component" value="Unassembled WGS sequence"/>
</dbReference>
<dbReference type="FunFam" id="3.30.470.20:FF:000028">
    <property type="entry name" value="Methylcrotonoyl-CoA carboxylase subunit alpha, mitochondrial"/>
    <property type="match status" value="1"/>
</dbReference>
<keyword evidence="6" id="KW-0092">Biotin</keyword>
<keyword evidence="4 7" id="KW-0067">ATP-binding</keyword>
<evidence type="ECO:0000313" key="12">
    <source>
        <dbReference type="Proteomes" id="UP000035955"/>
    </source>
</evidence>
<dbReference type="Gene3D" id="2.40.50.100">
    <property type="match status" value="1"/>
</dbReference>
<dbReference type="EMBL" id="LABY01000047">
    <property type="protein sequence ID" value="KMO40399.1"/>
    <property type="molecule type" value="Genomic_DNA"/>
</dbReference>
<dbReference type="InterPro" id="IPR011054">
    <property type="entry name" value="Rudment_hybrid_motif"/>
</dbReference>
<dbReference type="FunFam" id="3.30.1490.20:FF:000003">
    <property type="entry name" value="acetyl-CoA carboxylase isoform X1"/>
    <property type="match status" value="1"/>
</dbReference>
<feature type="domain" description="Lipoyl-binding" evidence="8">
    <location>
        <begin position="569"/>
        <end position="646"/>
    </location>
</feature>
<evidence type="ECO:0000256" key="7">
    <source>
        <dbReference type="PROSITE-ProRule" id="PRU00409"/>
    </source>
</evidence>
<dbReference type="PATRIC" id="fig|298794.3.peg.5970"/>
<reference evidence="11 12" key="1">
    <citation type="submission" date="2015-03" db="EMBL/GenBank/DDBJ databases">
        <title>Genome sequencing of Methylobacterium variabile DSM 16961.</title>
        <authorList>
            <person name="Chaudhry V."/>
            <person name="Patil P.B."/>
        </authorList>
    </citation>
    <scope>NUCLEOTIDE SEQUENCE [LARGE SCALE GENOMIC DNA]</scope>
    <source>
        <strain evidence="11 12">DSM 16961</strain>
    </source>
</reference>
<dbReference type="PROSITE" id="PS50975">
    <property type="entry name" value="ATP_GRASP"/>
    <property type="match status" value="1"/>
</dbReference>
<sequence length="651" mass="67882">MTFSTLLIANRGEIACRIIRTARAQGYRTVAVYSTADADARHVREADIAVPIGPAPARESYLCAEAIVAAAVRAGADAVHPGYGFLSENAEFAEACEAAGLTWIGPPPASIRAMGDKASAKRLMREAGVPCVPGYDGEDDRDATLAAEAEAIGYPVMVKASAGGGGRGMRLVHAASDLPEALAGARAEAQAAFGSGRLLLERAVVGARHVEIQVFADRHGAVIHLGERDCSVQRRHQKIIEEAPSPAVDAALRARMGAAAVRAAQAIGYVGAGTVEFLLDRSGDFFFLEMNTRLQVEHPVTEMVTGLDLVALQLDAAQGLPLPLGQDEVRLDGHAIEVRLYAEDPAAGFLPQTGLVRLWRPAPPEMARVDHGLREGAAVTPYYDPMLAKVIAWGRDREEARRRLMRAVEATVVLGVTTNKAYLLAALDWPDFAAGASTTDSVAVNAARDATMSAGATPALAWALGAALLAGGAPGTGPAWRATSLCLARGEEEVRVGLARSGEGWRITLPGDQPGRPHEIAVLAWSGGRVSYAADGLLRHAFAERSGDRLDLDLGGGGLTLLDRTRAPAAEQGAAQGGAVRAPMNGTLTAVSVAAGDRVERGQLLATIEAMKMEMRVAAPLSGTVSAVPARAGAAVAARQVLVTITPEATP</sequence>
<dbReference type="PROSITE" id="PS00866">
    <property type="entry name" value="CPSASE_1"/>
    <property type="match status" value="1"/>
</dbReference>
<dbReference type="PROSITE" id="PS00867">
    <property type="entry name" value="CPSASE_2"/>
    <property type="match status" value="1"/>
</dbReference>
<dbReference type="PROSITE" id="PS00188">
    <property type="entry name" value="BIOTIN"/>
    <property type="match status" value="1"/>
</dbReference>
<dbReference type="Pfam" id="PF00289">
    <property type="entry name" value="Biotin_carb_N"/>
    <property type="match status" value="1"/>
</dbReference>
<name>A0A0J6T363_9HYPH</name>
<dbReference type="Pfam" id="PF02786">
    <property type="entry name" value="CPSase_L_D2"/>
    <property type="match status" value="1"/>
</dbReference>
<dbReference type="GO" id="GO:0046872">
    <property type="term" value="F:metal ion binding"/>
    <property type="evidence" value="ECO:0007669"/>
    <property type="project" value="InterPro"/>
</dbReference>
<dbReference type="Pfam" id="PF02785">
    <property type="entry name" value="Biotin_carb_C"/>
    <property type="match status" value="1"/>
</dbReference>
<protein>
    <submittedName>
        <fullName evidence="11">3-methylcrotonyl-CoA carboxylase</fullName>
    </submittedName>
</protein>
<dbReference type="CDD" id="cd06850">
    <property type="entry name" value="biotinyl_domain"/>
    <property type="match status" value="1"/>
</dbReference>
<dbReference type="GO" id="GO:0016874">
    <property type="term" value="F:ligase activity"/>
    <property type="evidence" value="ECO:0007669"/>
    <property type="project" value="UniProtKB-KW"/>
</dbReference>
<evidence type="ECO:0000313" key="11">
    <source>
        <dbReference type="EMBL" id="KMO40399.1"/>
    </source>
</evidence>
<evidence type="ECO:0000256" key="2">
    <source>
        <dbReference type="ARBA" id="ARBA00022598"/>
    </source>
</evidence>
<evidence type="ECO:0000259" key="9">
    <source>
        <dbReference type="PROSITE" id="PS50975"/>
    </source>
</evidence>
<dbReference type="SUPFAM" id="SSF51246">
    <property type="entry name" value="Rudiment single hybrid motif"/>
    <property type="match status" value="1"/>
</dbReference>
<evidence type="ECO:0000256" key="5">
    <source>
        <dbReference type="ARBA" id="ARBA00022946"/>
    </source>
</evidence>
<keyword evidence="3 7" id="KW-0547">Nucleotide-binding</keyword>
<accession>A0A0J6T363</accession>
<evidence type="ECO:0000256" key="6">
    <source>
        <dbReference type="ARBA" id="ARBA00023267"/>
    </source>
</evidence>
<dbReference type="RefSeq" id="WP_048443645.1">
    <property type="nucleotide sequence ID" value="NZ_LABY01000047.1"/>
</dbReference>
<comment type="caution">
    <text evidence="11">The sequence shown here is derived from an EMBL/GenBank/DDBJ whole genome shotgun (WGS) entry which is preliminary data.</text>
</comment>
<dbReference type="InterPro" id="IPR016185">
    <property type="entry name" value="PreATP-grasp_dom_sf"/>
</dbReference>
<dbReference type="OrthoDB" id="9763189at2"/>
<proteinExistence type="predicted"/>
<dbReference type="SUPFAM" id="SSF56059">
    <property type="entry name" value="Glutathione synthetase ATP-binding domain-like"/>
    <property type="match status" value="1"/>
</dbReference>
<dbReference type="GO" id="GO:0005524">
    <property type="term" value="F:ATP binding"/>
    <property type="evidence" value="ECO:0007669"/>
    <property type="project" value="UniProtKB-UniRule"/>
</dbReference>
<evidence type="ECO:0000256" key="3">
    <source>
        <dbReference type="ARBA" id="ARBA00022741"/>
    </source>
</evidence>
<dbReference type="InterPro" id="IPR005482">
    <property type="entry name" value="Biotin_COase_C"/>
</dbReference>
<dbReference type="InterPro" id="IPR005479">
    <property type="entry name" value="CPAse_ATP-bd"/>
</dbReference>
<dbReference type="FunFam" id="3.40.50.20:FF:000010">
    <property type="entry name" value="Propionyl-CoA carboxylase subunit alpha"/>
    <property type="match status" value="1"/>
</dbReference>
<dbReference type="InterPro" id="IPR005481">
    <property type="entry name" value="BC-like_N"/>
</dbReference>
<gene>
    <name evidence="11" type="ORF">VQ02_08000</name>
</gene>
<keyword evidence="2" id="KW-0436">Ligase</keyword>
<evidence type="ECO:0000256" key="1">
    <source>
        <dbReference type="ARBA" id="ARBA00001953"/>
    </source>
</evidence>
<dbReference type="InterPro" id="IPR011053">
    <property type="entry name" value="Single_hybrid_motif"/>
</dbReference>